<evidence type="ECO:0008006" key="4">
    <source>
        <dbReference type="Google" id="ProtNLM"/>
    </source>
</evidence>
<evidence type="ECO:0000313" key="2">
    <source>
        <dbReference type="EMBL" id="EFO97011.1"/>
    </source>
</evidence>
<accession>E3NV20</accession>
<evidence type="ECO:0000256" key="1">
    <source>
        <dbReference type="SAM" id="SignalP"/>
    </source>
</evidence>
<feature type="signal peptide" evidence="1">
    <location>
        <begin position="1"/>
        <end position="21"/>
    </location>
</feature>
<gene>
    <name evidence="2" type="ORF">CRE_03589</name>
</gene>
<dbReference type="EMBL" id="DS270761">
    <property type="protein sequence ID" value="EFO97011.1"/>
    <property type="molecule type" value="Genomic_DNA"/>
</dbReference>
<protein>
    <recommendedName>
        <fullName evidence="4">SCP domain-containing protein</fullName>
    </recommendedName>
</protein>
<keyword evidence="1" id="KW-0732">Signal</keyword>
<dbReference type="Proteomes" id="UP000008281">
    <property type="component" value="Unassembled WGS sequence"/>
</dbReference>
<sequence length="235" mass="26349">MKPVVVLLGIFLASFFSVSIAKQLNKEEYLKTINEERRDFAKKAGIPDMYKLEWDDLLATRAERTLCDSKSQSCRIALKAGNAEAKRNAQDQLKYFFPYTTRSLSELKIGYEKFHMNGHEELTPGQKKIGCAPVTTKQNEKNEVTGYGMFEFQTTCILEPESTGESWNMELGDPGSKCTKGYENDDGLCSPVAKSEKVSSLENSQNGTDTNSSGINEKTYGISLVFLLFVIHTMF</sequence>
<organism evidence="3">
    <name type="scientific">Caenorhabditis remanei</name>
    <name type="common">Caenorhabditis vulgaris</name>
    <dbReference type="NCBI Taxonomy" id="31234"/>
    <lineage>
        <taxon>Eukaryota</taxon>
        <taxon>Metazoa</taxon>
        <taxon>Ecdysozoa</taxon>
        <taxon>Nematoda</taxon>
        <taxon>Chromadorea</taxon>
        <taxon>Rhabditida</taxon>
        <taxon>Rhabditina</taxon>
        <taxon>Rhabditomorpha</taxon>
        <taxon>Rhabditoidea</taxon>
        <taxon>Rhabditidae</taxon>
        <taxon>Peloderinae</taxon>
        <taxon>Caenorhabditis</taxon>
    </lineage>
</organism>
<evidence type="ECO:0000313" key="3">
    <source>
        <dbReference type="Proteomes" id="UP000008281"/>
    </source>
</evidence>
<dbReference type="InParanoid" id="E3NV20"/>
<dbReference type="HOGENOM" id="CLU_090770_0_0_1"/>
<dbReference type="AlphaFoldDB" id="E3NV20"/>
<dbReference type="Gene3D" id="3.40.33.10">
    <property type="entry name" value="CAP"/>
    <property type="match status" value="1"/>
</dbReference>
<dbReference type="FunCoup" id="E3NV20">
    <property type="interactions" value="645"/>
</dbReference>
<dbReference type="InterPro" id="IPR035940">
    <property type="entry name" value="CAP_sf"/>
</dbReference>
<keyword evidence="3" id="KW-1185">Reference proteome</keyword>
<name>E3NV20_CAERE</name>
<reference evidence="2" key="1">
    <citation type="submission" date="2007-07" db="EMBL/GenBank/DDBJ databases">
        <title>PCAP assembly of the Caenorhabditis remanei genome.</title>
        <authorList>
            <consortium name="The Caenorhabditis remanei Sequencing Consortium"/>
            <person name="Wilson R.K."/>
        </authorList>
    </citation>
    <scope>NUCLEOTIDE SEQUENCE [LARGE SCALE GENOMIC DNA]</scope>
    <source>
        <strain evidence="2">PB4641</strain>
    </source>
</reference>
<feature type="chain" id="PRO_5003179088" description="SCP domain-containing protein" evidence="1">
    <location>
        <begin position="22"/>
        <end position="235"/>
    </location>
</feature>
<dbReference type="eggNOG" id="ENOG502TJNA">
    <property type="taxonomic scope" value="Eukaryota"/>
</dbReference>
<proteinExistence type="predicted"/>
<dbReference type="OrthoDB" id="5892894at2759"/>